<evidence type="ECO:0000313" key="17">
    <source>
        <dbReference type="EMBL" id="TPD60641.1"/>
    </source>
</evidence>
<comment type="catalytic activity">
    <reaction evidence="1 14">
        <text>adenosylcob(III)inamide + ATP = adenosylcob(III)inamide phosphate + ADP + H(+)</text>
        <dbReference type="Rhea" id="RHEA:15769"/>
        <dbReference type="ChEBI" id="CHEBI:2480"/>
        <dbReference type="ChEBI" id="CHEBI:15378"/>
        <dbReference type="ChEBI" id="CHEBI:30616"/>
        <dbReference type="ChEBI" id="CHEBI:58502"/>
        <dbReference type="ChEBI" id="CHEBI:456216"/>
        <dbReference type="EC" id="2.7.1.156"/>
    </reaction>
</comment>
<dbReference type="EC" id="2.7.1.156" evidence="14"/>
<keyword evidence="10 14" id="KW-0547">Nucleotide-binding</keyword>
<dbReference type="CDD" id="cd00544">
    <property type="entry name" value="CobU"/>
    <property type="match status" value="1"/>
</dbReference>
<evidence type="ECO:0000256" key="4">
    <source>
        <dbReference type="ARBA" id="ARBA00003889"/>
    </source>
</evidence>
<comment type="catalytic activity">
    <reaction evidence="2 14">
        <text>adenosylcob(III)inamide phosphate + GTP + H(+) = adenosylcob(III)inamide-GDP + diphosphate</text>
        <dbReference type="Rhea" id="RHEA:22712"/>
        <dbReference type="ChEBI" id="CHEBI:15378"/>
        <dbReference type="ChEBI" id="CHEBI:33019"/>
        <dbReference type="ChEBI" id="CHEBI:37565"/>
        <dbReference type="ChEBI" id="CHEBI:58502"/>
        <dbReference type="ChEBI" id="CHEBI:60487"/>
        <dbReference type="EC" id="2.7.7.62"/>
    </reaction>
</comment>
<dbReference type="PIRSF" id="PIRSF006135">
    <property type="entry name" value="CobU"/>
    <property type="match status" value="1"/>
</dbReference>
<evidence type="ECO:0000256" key="11">
    <source>
        <dbReference type="ARBA" id="ARBA00022777"/>
    </source>
</evidence>
<sequence>MNNSRQNISDNLERFSGISLIIGGARSGKSRFGEQLALALDNRPTYLATAESRDEEMRDRIAKHQNDRGTHWITIEEPLAIAEQLKGQETVLIDCLTLWLNNLMEHQLDIDDETEKLVEVLQHHRGNAIMISNEVGLGIVPDNALARSFRDQAGRLNQHIAQAADHVFYMAAGLPMVLKRDGRPTWGEGL</sequence>
<dbReference type="Proteomes" id="UP000319148">
    <property type="component" value="Unassembled WGS sequence"/>
</dbReference>
<evidence type="ECO:0000256" key="8">
    <source>
        <dbReference type="ARBA" id="ARBA00022573"/>
    </source>
</evidence>
<evidence type="ECO:0000256" key="5">
    <source>
        <dbReference type="ARBA" id="ARBA00004692"/>
    </source>
</evidence>
<dbReference type="SUPFAM" id="SSF52540">
    <property type="entry name" value="P-loop containing nucleoside triphosphate hydrolases"/>
    <property type="match status" value="1"/>
</dbReference>
<dbReference type="Pfam" id="PF02283">
    <property type="entry name" value="CobU"/>
    <property type="match status" value="1"/>
</dbReference>
<keyword evidence="18" id="KW-1185">Reference proteome</keyword>
<dbReference type="GO" id="GO:0043752">
    <property type="term" value="F:adenosylcobinamide kinase activity"/>
    <property type="evidence" value="ECO:0007669"/>
    <property type="project" value="UniProtKB-EC"/>
</dbReference>
<dbReference type="EC" id="2.7.7.62" evidence="14"/>
<gene>
    <name evidence="17" type="primary">cobU</name>
    <name evidence="17" type="ORF">FIV46_07905</name>
</gene>
<dbReference type="NCBIfam" id="NF004469">
    <property type="entry name" value="PRK05800.1"/>
    <property type="match status" value="1"/>
</dbReference>
<evidence type="ECO:0000256" key="1">
    <source>
        <dbReference type="ARBA" id="ARBA00000312"/>
    </source>
</evidence>
<comment type="caution">
    <text evidence="17">The sequence shown here is derived from an EMBL/GenBank/DDBJ whole genome shotgun (WGS) entry which is preliminary data.</text>
</comment>
<evidence type="ECO:0000256" key="9">
    <source>
        <dbReference type="ARBA" id="ARBA00022679"/>
    </source>
</evidence>
<accession>A0A501PLB4</accession>
<keyword evidence="11 14" id="KW-0418">Kinase</keyword>
<dbReference type="GO" id="GO:0009236">
    <property type="term" value="P:cobalamin biosynthetic process"/>
    <property type="evidence" value="ECO:0007669"/>
    <property type="project" value="UniProtKB-UniRule"/>
</dbReference>
<evidence type="ECO:0000256" key="16">
    <source>
        <dbReference type="PIRSR" id="PIRSR006135-2"/>
    </source>
</evidence>
<dbReference type="RefSeq" id="WP_139940215.1">
    <property type="nucleotide sequence ID" value="NZ_JBHSYP010000008.1"/>
</dbReference>
<comment type="pathway">
    <text evidence="6 14">Cofactor biosynthesis; adenosylcobalamin biosynthesis; adenosylcobalamin from cob(II)yrinate a,c-diamide: step 5/7.</text>
</comment>
<keyword evidence="13 14" id="KW-0342">GTP-binding</keyword>
<dbReference type="PANTHER" id="PTHR34848:SF1">
    <property type="entry name" value="BIFUNCTIONAL ADENOSYLCOBALAMIN BIOSYNTHESIS PROTEIN COBU"/>
    <property type="match status" value="1"/>
</dbReference>
<dbReference type="GO" id="GO:0005525">
    <property type="term" value="F:GTP binding"/>
    <property type="evidence" value="ECO:0007669"/>
    <property type="project" value="UniProtKB-UniRule"/>
</dbReference>
<comment type="catalytic activity">
    <reaction evidence="3">
        <text>adenosylcob(III)inamide + GTP = adenosylcob(III)inamide phosphate + GDP + H(+)</text>
        <dbReference type="Rhea" id="RHEA:15765"/>
        <dbReference type="ChEBI" id="CHEBI:2480"/>
        <dbReference type="ChEBI" id="CHEBI:15378"/>
        <dbReference type="ChEBI" id="CHEBI:37565"/>
        <dbReference type="ChEBI" id="CHEBI:58189"/>
        <dbReference type="ChEBI" id="CHEBI:58502"/>
        <dbReference type="EC" id="2.7.1.156"/>
    </reaction>
</comment>
<feature type="binding site" evidence="16">
    <location>
        <begin position="23"/>
        <end position="30"/>
    </location>
    <ligand>
        <name>GTP</name>
        <dbReference type="ChEBI" id="CHEBI:37565"/>
    </ligand>
</feature>
<comment type="pathway">
    <text evidence="5 14">Cofactor biosynthesis; adenosylcobalamin biosynthesis; adenosylcobalamin from cob(II)yrinate a,c-diamide: step 6/7.</text>
</comment>
<dbReference type="InterPro" id="IPR003203">
    <property type="entry name" value="CobU/CobP"/>
</dbReference>
<evidence type="ECO:0000256" key="15">
    <source>
        <dbReference type="PIRSR" id="PIRSR006135-1"/>
    </source>
</evidence>
<evidence type="ECO:0000256" key="10">
    <source>
        <dbReference type="ARBA" id="ARBA00022741"/>
    </source>
</evidence>
<organism evidence="17 18">
    <name type="scientific">Emcibacter nanhaiensis</name>
    <dbReference type="NCBI Taxonomy" id="1505037"/>
    <lineage>
        <taxon>Bacteria</taxon>
        <taxon>Pseudomonadati</taxon>
        <taxon>Pseudomonadota</taxon>
        <taxon>Alphaproteobacteria</taxon>
        <taxon>Emcibacterales</taxon>
        <taxon>Emcibacteraceae</taxon>
        <taxon>Emcibacter</taxon>
    </lineage>
</organism>
<evidence type="ECO:0000256" key="2">
    <source>
        <dbReference type="ARBA" id="ARBA00000711"/>
    </source>
</evidence>
<keyword evidence="8 14" id="KW-0169">Cobalamin biosynthesis</keyword>
<keyword evidence="9 14" id="KW-0808">Transferase</keyword>
<dbReference type="AlphaFoldDB" id="A0A501PLB4"/>
<reference evidence="18" key="1">
    <citation type="submission" date="2019-06" db="EMBL/GenBank/DDBJ databases">
        <title>The complete genome of Emcibacter congregatus ZYLT.</title>
        <authorList>
            <person name="Zhao Z."/>
        </authorList>
    </citation>
    <scope>NUCLEOTIDE SEQUENCE [LARGE SCALE GENOMIC DNA]</scope>
    <source>
        <strain evidence="18">MCCC 1A06723</strain>
    </source>
</reference>
<keyword evidence="17" id="KW-0548">Nucleotidyltransferase</keyword>
<evidence type="ECO:0000256" key="7">
    <source>
        <dbReference type="ARBA" id="ARBA00007490"/>
    </source>
</evidence>
<evidence type="ECO:0000256" key="13">
    <source>
        <dbReference type="ARBA" id="ARBA00023134"/>
    </source>
</evidence>
<dbReference type="InterPro" id="IPR027417">
    <property type="entry name" value="P-loop_NTPase"/>
</dbReference>
<dbReference type="EMBL" id="VFIY01000006">
    <property type="protein sequence ID" value="TPD60641.1"/>
    <property type="molecule type" value="Genomic_DNA"/>
</dbReference>
<dbReference type="UniPathway" id="UPA00148">
    <property type="reaction ID" value="UER00236"/>
</dbReference>
<comment type="function">
    <text evidence="4 14">Catalyzes ATP-dependent phosphorylation of adenosylcobinamide and addition of GMP to adenosylcobinamide phosphate.</text>
</comment>
<dbReference type="PANTHER" id="PTHR34848">
    <property type="match status" value="1"/>
</dbReference>
<proteinExistence type="inferred from homology"/>
<dbReference type="OrthoDB" id="9788370at2"/>
<evidence type="ECO:0000256" key="12">
    <source>
        <dbReference type="ARBA" id="ARBA00022840"/>
    </source>
</evidence>
<comment type="similarity">
    <text evidence="7 14">Belongs to the CobU/CobP family.</text>
</comment>
<keyword evidence="12 14" id="KW-0067">ATP-binding</keyword>
<protein>
    <recommendedName>
        <fullName evidence="14">Bifunctional adenosylcobalamin biosynthesis protein</fullName>
        <ecNumber evidence="14">2.7.1.156</ecNumber>
        <ecNumber evidence="14">2.7.7.62</ecNumber>
    </recommendedName>
</protein>
<dbReference type="GO" id="GO:0005524">
    <property type="term" value="F:ATP binding"/>
    <property type="evidence" value="ECO:0007669"/>
    <property type="project" value="UniProtKB-UniRule"/>
</dbReference>
<evidence type="ECO:0000256" key="3">
    <source>
        <dbReference type="ARBA" id="ARBA00001522"/>
    </source>
</evidence>
<dbReference type="GO" id="GO:0008820">
    <property type="term" value="F:cobinamide phosphate guanylyltransferase activity"/>
    <property type="evidence" value="ECO:0007669"/>
    <property type="project" value="UniProtKB-UniRule"/>
</dbReference>
<feature type="binding site" evidence="16">
    <location>
        <position position="76"/>
    </location>
    <ligand>
        <name>GTP</name>
        <dbReference type="ChEBI" id="CHEBI:37565"/>
    </ligand>
</feature>
<feature type="active site" description="GMP-histidine intermediate" evidence="15">
    <location>
        <position position="64"/>
    </location>
</feature>
<feature type="binding site" evidence="16">
    <location>
        <position position="94"/>
    </location>
    <ligand>
        <name>GTP</name>
        <dbReference type="ChEBI" id="CHEBI:37565"/>
    </ligand>
</feature>
<name>A0A501PLB4_9PROT</name>
<evidence type="ECO:0000256" key="14">
    <source>
        <dbReference type="PIRNR" id="PIRNR006135"/>
    </source>
</evidence>
<feature type="binding site" evidence="16">
    <location>
        <begin position="48"/>
        <end position="50"/>
    </location>
    <ligand>
        <name>GTP</name>
        <dbReference type="ChEBI" id="CHEBI:37565"/>
    </ligand>
</feature>
<dbReference type="Gene3D" id="3.40.50.300">
    <property type="entry name" value="P-loop containing nucleotide triphosphate hydrolases"/>
    <property type="match status" value="1"/>
</dbReference>
<evidence type="ECO:0000256" key="6">
    <source>
        <dbReference type="ARBA" id="ARBA00005159"/>
    </source>
</evidence>
<evidence type="ECO:0000313" key="18">
    <source>
        <dbReference type="Proteomes" id="UP000319148"/>
    </source>
</evidence>